<name>A0A4R3KS77_9SPHI</name>
<accession>A0A4R3KS77</accession>
<proteinExistence type="predicted"/>
<sequence>MESQENLLNEVELEEDYPKLLYSTNKLATDRSFIIRTVEPRFIAEVFLFTDQQRADNFMRHQRQPYDSTTIKKRTVVVVVKEFWDDPANFEPRIIRLATKKLASWYKAQFLESIKRLNSRSQEYRDKKSENYN</sequence>
<keyword evidence="2" id="KW-1185">Reference proteome</keyword>
<reference evidence="1 2" key="1">
    <citation type="submission" date="2019-03" db="EMBL/GenBank/DDBJ databases">
        <title>Genomic Encyclopedia of Type Strains, Phase IV (KMG-IV): sequencing the most valuable type-strain genomes for metagenomic binning, comparative biology and taxonomic classification.</title>
        <authorList>
            <person name="Goeker M."/>
        </authorList>
    </citation>
    <scope>NUCLEOTIDE SEQUENCE [LARGE SCALE GENOMIC DNA]</scope>
    <source>
        <strain evidence="1 2">DSM 21100</strain>
    </source>
</reference>
<dbReference type="EMBL" id="SMAD01000005">
    <property type="protein sequence ID" value="TCS87367.1"/>
    <property type="molecule type" value="Genomic_DNA"/>
</dbReference>
<gene>
    <name evidence="1" type="ORF">EDD80_105181</name>
</gene>
<dbReference type="RefSeq" id="WP_132129156.1">
    <property type="nucleotide sequence ID" value="NZ_CP042432.1"/>
</dbReference>
<dbReference type="AlphaFoldDB" id="A0A4R3KS77"/>
<dbReference type="Proteomes" id="UP000295807">
    <property type="component" value="Unassembled WGS sequence"/>
</dbReference>
<comment type="caution">
    <text evidence="1">The sequence shown here is derived from an EMBL/GenBank/DDBJ whole genome shotgun (WGS) entry which is preliminary data.</text>
</comment>
<protein>
    <submittedName>
        <fullName evidence="1">Uncharacterized protein</fullName>
    </submittedName>
</protein>
<evidence type="ECO:0000313" key="2">
    <source>
        <dbReference type="Proteomes" id="UP000295807"/>
    </source>
</evidence>
<organism evidence="1 2">
    <name type="scientific">Anseongella ginsenosidimutans</name>
    <dbReference type="NCBI Taxonomy" id="496056"/>
    <lineage>
        <taxon>Bacteria</taxon>
        <taxon>Pseudomonadati</taxon>
        <taxon>Bacteroidota</taxon>
        <taxon>Sphingobacteriia</taxon>
        <taxon>Sphingobacteriales</taxon>
        <taxon>Sphingobacteriaceae</taxon>
        <taxon>Anseongella</taxon>
    </lineage>
</organism>
<evidence type="ECO:0000313" key="1">
    <source>
        <dbReference type="EMBL" id="TCS87367.1"/>
    </source>
</evidence>